<dbReference type="AlphaFoldDB" id="A0A9W9SFF0"/>
<dbReference type="PANTHER" id="PTHR36206:SF12">
    <property type="entry name" value="ASPERCRYPTIN BIOSYNTHESIS CLUSTER-SPECIFIC TRANSCRIPTION REGULATOR ATNN-RELATED"/>
    <property type="match status" value="1"/>
</dbReference>
<dbReference type="RefSeq" id="XP_056482040.1">
    <property type="nucleotide sequence ID" value="XM_056638533.1"/>
</dbReference>
<dbReference type="GeneID" id="81377513"/>
<comment type="caution">
    <text evidence="7">The sequence shown here is derived from an EMBL/GenBank/DDBJ whole genome shotgun (WGS) entry which is preliminary data.</text>
</comment>
<name>A0A9W9SFF0_9EURO</name>
<keyword evidence="6" id="KW-0539">Nucleus</keyword>
<evidence type="ECO:0000256" key="2">
    <source>
        <dbReference type="ARBA" id="ARBA00022833"/>
    </source>
</evidence>
<keyword evidence="1" id="KW-0479">Metal-binding</keyword>
<dbReference type="OrthoDB" id="2593732at2759"/>
<dbReference type="Proteomes" id="UP001147747">
    <property type="component" value="Unassembled WGS sequence"/>
</dbReference>
<gene>
    <name evidence="7" type="ORF">N7509_013896</name>
</gene>
<keyword evidence="5" id="KW-0804">Transcription</keyword>
<dbReference type="InterPro" id="IPR052360">
    <property type="entry name" value="Transcr_Regulatory_Proteins"/>
</dbReference>
<keyword evidence="3" id="KW-0805">Transcription regulation</keyword>
<organism evidence="7 8">
    <name type="scientific">Penicillium cosmopolitanum</name>
    <dbReference type="NCBI Taxonomy" id="1131564"/>
    <lineage>
        <taxon>Eukaryota</taxon>
        <taxon>Fungi</taxon>
        <taxon>Dikarya</taxon>
        <taxon>Ascomycota</taxon>
        <taxon>Pezizomycotina</taxon>
        <taxon>Eurotiomycetes</taxon>
        <taxon>Eurotiomycetidae</taxon>
        <taxon>Eurotiales</taxon>
        <taxon>Aspergillaceae</taxon>
        <taxon>Penicillium</taxon>
    </lineage>
</organism>
<sequence>MFGERSPALAFVGHDDQLPSPMIIPRRFATIAEARGCLDFLANAVFSFRGKLLQLVSTKLDNQNTIYDSDLVSHLCMYHACARTTELNPFLKMTEEMTELKSDLEAWLGAFKLLSRGALHSYSLPVILLEVQHFYVYFLISTCRDTHEKLCDHFDEHFRRVVQLAGRFISNIQSTDPSSSLPCLTFTLESGIIPSLYLVALKCRTHSIRQEAIALLYKSRCQEGMWESSLIAKFVAEISRLEYERACALEESSEYAFRVIPEAARFTDILLALTETPGVARLVCARYLHDAMGDIEISDFIFKL</sequence>
<reference evidence="7" key="1">
    <citation type="submission" date="2022-12" db="EMBL/GenBank/DDBJ databases">
        <authorList>
            <person name="Petersen C."/>
        </authorList>
    </citation>
    <scope>NUCLEOTIDE SEQUENCE</scope>
    <source>
        <strain evidence="7">IBT 29677</strain>
    </source>
</reference>
<evidence type="ECO:0000256" key="4">
    <source>
        <dbReference type="ARBA" id="ARBA00023125"/>
    </source>
</evidence>
<dbReference type="GO" id="GO:0046872">
    <property type="term" value="F:metal ion binding"/>
    <property type="evidence" value="ECO:0007669"/>
    <property type="project" value="UniProtKB-KW"/>
</dbReference>
<evidence type="ECO:0000256" key="5">
    <source>
        <dbReference type="ARBA" id="ARBA00023163"/>
    </source>
</evidence>
<keyword evidence="2" id="KW-0862">Zinc</keyword>
<dbReference type="GO" id="GO:0003677">
    <property type="term" value="F:DNA binding"/>
    <property type="evidence" value="ECO:0007669"/>
    <property type="project" value="UniProtKB-KW"/>
</dbReference>
<accession>A0A9W9SFF0</accession>
<evidence type="ECO:0000313" key="7">
    <source>
        <dbReference type="EMBL" id="KAJ5377010.1"/>
    </source>
</evidence>
<keyword evidence="4" id="KW-0238">DNA-binding</keyword>
<proteinExistence type="predicted"/>
<reference evidence="7" key="2">
    <citation type="journal article" date="2023" name="IMA Fungus">
        <title>Comparative genomic study of the Penicillium genus elucidates a diverse pangenome and 15 lateral gene transfer events.</title>
        <authorList>
            <person name="Petersen C."/>
            <person name="Sorensen T."/>
            <person name="Nielsen M.R."/>
            <person name="Sondergaard T.E."/>
            <person name="Sorensen J.L."/>
            <person name="Fitzpatrick D.A."/>
            <person name="Frisvad J.C."/>
            <person name="Nielsen K.L."/>
        </authorList>
    </citation>
    <scope>NUCLEOTIDE SEQUENCE</scope>
    <source>
        <strain evidence="7">IBT 29677</strain>
    </source>
</reference>
<protein>
    <submittedName>
        <fullName evidence="7">Uncharacterized protein</fullName>
    </submittedName>
</protein>
<evidence type="ECO:0000313" key="8">
    <source>
        <dbReference type="Proteomes" id="UP001147747"/>
    </source>
</evidence>
<evidence type="ECO:0000256" key="6">
    <source>
        <dbReference type="ARBA" id="ARBA00023242"/>
    </source>
</evidence>
<keyword evidence="8" id="KW-1185">Reference proteome</keyword>
<evidence type="ECO:0000256" key="1">
    <source>
        <dbReference type="ARBA" id="ARBA00022723"/>
    </source>
</evidence>
<evidence type="ECO:0000256" key="3">
    <source>
        <dbReference type="ARBA" id="ARBA00023015"/>
    </source>
</evidence>
<dbReference type="PANTHER" id="PTHR36206">
    <property type="entry name" value="ASPERCRYPTIN BIOSYNTHESIS CLUSTER-SPECIFIC TRANSCRIPTION REGULATOR ATNN-RELATED"/>
    <property type="match status" value="1"/>
</dbReference>
<dbReference type="EMBL" id="JAPZBU010000012">
    <property type="protein sequence ID" value="KAJ5377010.1"/>
    <property type="molecule type" value="Genomic_DNA"/>
</dbReference>